<dbReference type="AlphaFoldDB" id="A0A182MKQ2"/>
<evidence type="ECO:0000313" key="2">
    <source>
        <dbReference type="Proteomes" id="UP000075883"/>
    </source>
</evidence>
<reference evidence="2" key="1">
    <citation type="submission" date="2013-09" db="EMBL/GenBank/DDBJ databases">
        <title>The Genome Sequence of Anopheles culicifacies species A.</title>
        <authorList>
            <consortium name="The Broad Institute Genomics Platform"/>
            <person name="Neafsey D.E."/>
            <person name="Besansky N."/>
            <person name="Howell P."/>
            <person name="Walton C."/>
            <person name="Young S.K."/>
            <person name="Zeng Q."/>
            <person name="Gargeya S."/>
            <person name="Fitzgerald M."/>
            <person name="Haas B."/>
            <person name="Abouelleil A."/>
            <person name="Allen A.W."/>
            <person name="Alvarado L."/>
            <person name="Arachchi H.M."/>
            <person name="Berlin A.M."/>
            <person name="Chapman S.B."/>
            <person name="Gainer-Dewar J."/>
            <person name="Goldberg J."/>
            <person name="Griggs A."/>
            <person name="Gujja S."/>
            <person name="Hansen M."/>
            <person name="Howarth C."/>
            <person name="Imamovic A."/>
            <person name="Ireland A."/>
            <person name="Larimer J."/>
            <person name="McCowan C."/>
            <person name="Murphy C."/>
            <person name="Pearson M."/>
            <person name="Poon T.W."/>
            <person name="Priest M."/>
            <person name="Roberts A."/>
            <person name="Saif S."/>
            <person name="Shea T."/>
            <person name="Sisk P."/>
            <person name="Sykes S."/>
            <person name="Wortman J."/>
            <person name="Nusbaum C."/>
            <person name="Birren B."/>
        </authorList>
    </citation>
    <scope>NUCLEOTIDE SEQUENCE [LARGE SCALE GENOMIC DNA]</scope>
    <source>
        <strain evidence="2">A-37</strain>
    </source>
</reference>
<dbReference type="EnsemblMetazoa" id="ACUA020642-RA">
    <property type="protein sequence ID" value="ACUA020642-PA"/>
    <property type="gene ID" value="ACUA020642"/>
</dbReference>
<organism evidence="1 2">
    <name type="scientific">Anopheles culicifacies</name>
    <dbReference type="NCBI Taxonomy" id="139723"/>
    <lineage>
        <taxon>Eukaryota</taxon>
        <taxon>Metazoa</taxon>
        <taxon>Ecdysozoa</taxon>
        <taxon>Arthropoda</taxon>
        <taxon>Hexapoda</taxon>
        <taxon>Insecta</taxon>
        <taxon>Pterygota</taxon>
        <taxon>Neoptera</taxon>
        <taxon>Endopterygota</taxon>
        <taxon>Diptera</taxon>
        <taxon>Nematocera</taxon>
        <taxon>Culicoidea</taxon>
        <taxon>Culicidae</taxon>
        <taxon>Anophelinae</taxon>
        <taxon>Anopheles</taxon>
        <taxon>culicifacies species complex</taxon>
    </lineage>
</organism>
<dbReference type="Proteomes" id="UP000075883">
    <property type="component" value="Unassembled WGS sequence"/>
</dbReference>
<protein>
    <submittedName>
        <fullName evidence="1">Uncharacterized protein</fullName>
    </submittedName>
</protein>
<reference evidence="1" key="2">
    <citation type="submission" date="2020-05" db="UniProtKB">
        <authorList>
            <consortium name="EnsemblMetazoa"/>
        </authorList>
    </citation>
    <scope>IDENTIFICATION</scope>
    <source>
        <strain evidence="1">A-37</strain>
    </source>
</reference>
<evidence type="ECO:0000313" key="1">
    <source>
        <dbReference type="EnsemblMetazoa" id="ACUA020642-PA"/>
    </source>
</evidence>
<sequence length="222" mass="24877">MEASGAPFLGLCQRERSQKDLHIAEPYAYRWHASIRFPQREIITSRRWWCQPIRLRLRFFLTERVIVAAKSTLALTGTIVISTEYRDPVTYDVGPGTIHPCTVPRIAYQPHRVKCRERTGESPERTQSVIADPEVAEARQLQLGRSVQSDNPINGQVEISILNFTYGISVGTTPNTSNPVPSITNVSSAWEWNVTVGMCPPRSVKQSVRCSNPNSAGPKFSI</sequence>
<dbReference type="EMBL" id="AXCM01009471">
    <property type="status" value="NOT_ANNOTATED_CDS"/>
    <property type="molecule type" value="Genomic_DNA"/>
</dbReference>
<proteinExistence type="predicted"/>
<dbReference type="VEuPathDB" id="VectorBase:ACUA020642"/>
<keyword evidence="2" id="KW-1185">Reference proteome</keyword>
<accession>A0A182MKQ2</accession>
<name>A0A182MKQ2_9DIPT</name>